<proteinExistence type="predicted"/>
<dbReference type="Proteomes" id="UP001157006">
    <property type="component" value="Chromosome 2"/>
</dbReference>
<dbReference type="SMART" id="SM00355">
    <property type="entry name" value="ZnF_C2H2"/>
    <property type="match status" value="2"/>
</dbReference>
<keyword evidence="1" id="KW-0862">Zinc</keyword>
<dbReference type="PROSITE" id="PS50157">
    <property type="entry name" value="ZINC_FINGER_C2H2_2"/>
    <property type="match status" value="1"/>
</dbReference>
<evidence type="ECO:0000313" key="4">
    <source>
        <dbReference type="EMBL" id="CAI8600417.1"/>
    </source>
</evidence>
<dbReference type="GO" id="GO:0006355">
    <property type="term" value="P:regulation of DNA-templated transcription"/>
    <property type="evidence" value="ECO:0007669"/>
    <property type="project" value="InterPro"/>
</dbReference>
<dbReference type="Pfam" id="PF13912">
    <property type="entry name" value="zf-C2H2_6"/>
    <property type="match status" value="2"/>
</dbReference>
<accession>A0AAV0ZTV6</accession>
<dbReference type="PROSITE" id="PS00028">
    <property type="entry name" value="ZINC_FINGER_C2H2_1"/>
    <property type="match status" value="2"/>
</dbReference>
<dbReference type="InterPro" id="IPR013087">
    <property type="entry name" value="Znf_C2H2_type"/>
</dbReference>
<keyword evidence="1" id="KW-0863">Zinc-finger</keyword>
<dbReference type="InterPro" id="IPR036236">
    <property type="entry name" value="Znf_C2H2_sf"/>
</dbReference>
<evidence type="ECO:0000256" key="1">
    <source>
        <dbReference type="PROSITE-ProRule" id="PRU00042"/>
    </source>
</evidence>
<keyword evidence="1" id="KW-0479">Metal-binding</keyword>
<dbReference type="InterPro" id="IPR044303">
    <property type="entry name" value="ZAT1/4/9"/>
</dbReference>
<dbReference type="Gene3D" id="3.30.160.60">
    <property type="entry name" value="Classic Zinc Finger"/>
    <property type="match status" value="1"/>
</dbReference>
<evidence type="ECO:0000256" key="2">
    <source>
        <dbReference type="SAM" id="MobiDB-lite"/>
    </source>
</evidence>
<feature type="compositionally biased region" description="Polar residues" evidence="2">
    <location>
        <begin position="42"/>
        <end position="64"/>
    </location>
</feature>
<evidence type="ECO:0000259" key="3">
    <source>
        <dbReference type="PROSITE" id="PS50157"/>
    </source>
</evidence>
<protein>
    <recommendedName>
        <fullName evidence="3">C2H2-type domain-containing protein</fullName>
    </recommendedName>
</protein>
<keyword evidence="5" id="KW-1185">Reference proteome</keyword>
<evidence type="ECO:0000313" key="5">
    <source>
        <dbReference type="Proteomes" id="UP001157006"/>
    </source>
</evidence>
<gene>
    <name evidence="4" type="ORF">VFH_II222120</name>
</gene>
<feature type="region of interest" description="Disordered" evidence="2">
    <location>
        <begin position="168"/>
        <end position="187"/>
    </location>
</feature>
<dbReference type="PANTHER" id="PTHR46326:SF10">
    <property type="entry name" value="C2H2 AND C2HC ZINC FINGER PROTEIN"/>
    <property type="match status" value="1"/>
</dbReference>
<sequence length="187" mass="20588">MEKNNGKVCWICDKRFSGGKAIGGHMRSHYVKLSIPPKLETKNQPLANSTDLTQHPISASSLTSHPEENQTEIFQPMKRNSSAFSANSNRGDRSVPYPQSPTRKRSKCHRKFNAADDTEAVEALCLLSEGEPKSCRGDSLAQADSQTRFKCNMCGKMFQSYQALGGHKANHSKTKNLGQSGGYPHSC</sequence>
<feature type="region of interest" description="Disordered" evidence="2">
    <location>
        <begin position="41"/>
        <end position="69"/>
    </location>
</feature>
<name>A0AAV0ZTV6_VICFA</name>
<dbReference type="AlphaFoldDB" id="A0AAV0ZTV6"/>
<organism evidence="4 5">
    <name type="scientific">Vicia faba</name>
    <name type="common">Broad bean</name>
    <name type="synonym">Faba vulgaris</name>
    <dbReference type="NCBI Taxonomy" id="3906"/>
    <lineage>
        <taxon>Eukaryota</taxon>
        <taxon>Viridiplantae</taxon>
        <taxon>Streptophyta</taxon>
        <taxon>Embryophyta</taxon>
        <taxon>Tracheophyta</taxon>
        <taxon>Spermatophyta</taxon>
        <taxon>Magnoliopsida</taxon>
        <taxon>eudicotyledons</taxon>
        <taxon>Gunneridae</taxon>
        <taxon>Pentapetalae</taxon>
        <taxon>rosids</taxon>
        <taxon>fabids</taxon>
        <taxon>Fabales</taxon>
        <taxon>Fabaceae</taxon>
        <taxon>Papilionoideae</taxon>
        <taxon>50 kb inversion clade</taxon>
        <taxon>NPAAA clade</taxon>
        <taxon>Hologalegina</taxon>
        <taxon>IRL clade</taxon>
        <taxon>Fabeae</taxon>
        <taxon>Vicia</taxon>
    </lineage>
</organism>
<feature type="domain" description="C2H2-type" evidence="3">
    <location>
        <begin position="149"/>
        <end position="176"/>
    </location>
</feature>
<dbReference type="GO" id="GO:0008270">
    <property type="term" value="F:zinc ion binding"/>
    <property type="evidence" value="ECO:0007669"/>
    <property type="project" value="UniProtKB-KW"/>
</dbReference>
<dbReference type="PANTHER" id="PTHR46326">
    <property type="entry name" value="ZINC FINGER PROTEIN ZAT1-RELATED"/>
    <property type="match status" value="1"/>
</dbReference>
<dbReference type="SUPFAM" id="SSF57667">
    <property type="entry name" value="beta-beta-alpha zinc fingers"/>
    <property type="match status" value="1"/>
</dbReference>
<dbReference type="EMBL" id="OX451737">
    <property type="protein sequence ID" value="CAI8600417.1"/>
    <property type="molecule type" value="Genomic_DNA"/>
</dbReference>
<feature type="region of interest" description="Disordered" evidence="2">
    <location>
        <begin position="82"/>
        <end position="109"/>
    </location>
</feature>
<reference evidence="4 5" key="1">
    <citation type="submission" date="2023-01" db="EMBL/GenBank/DDBJ databases">
        <authorList>
            <person name="Kreplak J."/>
        </authorList>
    </citation>
    <scope>NUCLEOTIDE SEQUENCE [LARGE SCALE GENOMIC DNA]</scope>
</reference>